<dbReference type="InParanoid" id="A0A0G4EH32"/>
<feature type="domain" description="PARG catalytic Macro" evidence="7">
    <location>
        <begin position="387"/>
        <end position="588"/>
    </location>
</feature>
<dbReference type="GO" id="GO:0005975">
    <property type="term" value="P:carbohydrate metabolic process"/>
    <property type="evidence" value="ECO:0007669"/>
    <property type="project" value="InterPro"/>
</dbReference>
<name>A0A0G4EH32_VITBC</name>
<dbReference type="Gene3D" id="2.60.40.10">
    <property type="entry name" value="Immunoglobulins"/>
    <property type="match status" value="1"/>
</dbReference>
<dbReference type="EC" id="3.2.1.143" evidence="2"/>
<dbReference type="GO" id="GO:0006282">
    <property type="term" value="P:regulation of DNA repair"/>
    <property type="evidence" value="ECO:0007669"/>
    <property type="project" value="InterPro"/>
</dbReference>
<protein>
    <recommendedName>
        <fullName evidence="2">poly(ADP-ribose) glycohydrolase</fullName>
        <ecNumber evidence="2">3.2.1.143</ecNumber>
    </recommendedName>
</protein>
<evidence type="ECO:0000313" key="11">
    <source>
        <dbReference type="Proteomes" id="UP000041254"/>
    </source>
</evidence>
<evidence type="ECO:0000256" key="1">
    <source>
        <dbReference type="ARBA" id="ARBA00009545"/>
    </source>
</evidence>
<comment type="similarity">
    <text evidence="1">Belongs to the poly(ADP-ribose) glycohydrolase family.</text>
</comment>
<organism evidence="10 11">
    <name type="scientific">Vitrella brassicaformis (strain CCMP3155)</name>
    <dbReference type="NCBI Taxonomy" id="1169540"/>
    <lineage>
        <taxon>Eukaryota</taxon>
        <taxon>Sar</taxon>
        <taxon>Alveolata</taxon>
        <taxon>Colpodellida</taxon>
        <taxon>Vitrellaceae</taxon>
        <taxon>Vitrella</taxon>
    </lineage>
</organism>
<evidence type="ECO:0000256" key="4">
    <source>
        <dbReference type="PIRSR" id="PIRSR607724-1"/>
    </source>
</evidence>
<evidence type="ECO:0000256" key="5">
    <source>
        <dbReference type="PIRSR" id="PIRSR607724-2"/>
    </source>
</evidence>
<dbReference type="PANTHER" id="PTHR12837:SF0">
    <property type="entry name" value="POLY(ADP-RIBOSE) GLYCOHYDROLASE"/>
    <property type="match status" value="1"/>
</dbReference>
<evidence type="ECO:0000313" key="10">
    <source>
        <dbReference type="EMBL" id="CEL95779.1"/>
    </source>
</evidence>
<dbReference type="InterPro" id="IPR048362">
    <property type="entry name" value="PARG_helical"/>
</dbReference>
<feature type="compositionally biased region" description="Basic and acidic residues" evidence="6">
    <location>
        <begin position="99"/>
        <end position="117"/>
    </location>
</feature>
<feature type="binding site" evidence="5">
    <location>
        <position position="435"/>
    </location>
    <ligand>
        <name>substrate</name>
    </ligand>
</feature>
<dbReference type="Pfam" id="PF16561">
    <property type="entry name" value="AMPK1_CBM"/>
    <property type="match status" value="1"/>
</dbReference>
<evidence type="ECO:0000256" key="2">
    <source>
        <dbReference type="ARBA" id="ARBA00012255"/>
    </source>
</evidence>
<evidence type="ECO:0000259" key="9">
    <source>
        <dbReference type="Pfam" id="PF20811"/>
    </source>
</evidence>
<proteinExistence type="inferred from homology"/>
<feature type="region of interest" description="Disordered" evidence="6">
    <location>
        <begin position="74"/>
        <end position="129"/>
    </location>
</feature>
<feature type="active site" evidence="4">
    <location>
        <position position="418"/>
    </location>
</feature>
<dbReference type="InterPro" id="IPR013783">
    <property type="entry name" value="Ig-like_fold"/>
</dbReference>
<feature type="region of interest" description="Disordered" evidence="6">
    <location>
        <begin position="174"/>
        <end position="212"/>
    </location>
</feature>
<dbReference type="Proteomes" id="UP000041254">
    <property type="component" value="Unassembled WGS sequence"/>
</dbReference>
<dbReference type="GO" id="GO:0004649">
    <property type="term" value="F:poly(ADP-ribose) glycohydrolase activity"/>
    <property type="evidence" value="ECO:0007669"/>
    <property type="project" value="UniProtKB-EC"/>
</dbReference>
<keyword evidence="11" id="KW-1185">Reference proteome</keyword>
<dbReference type="PANTHER" id="PTHR12837">
    <property type="entry name" value="POLY ADP-RIBOSE GLYCOHYDROLASE"/>
    <property type="match status" value="1"/>
</dbReference>
<evidence type="ECO:0000259" key="8">
    <source>
        <dbReference type="Pfam" id="PF16561"/>
    </source>
</evidence>
<gene>
    <name evidence="10" type="ORF">Vbra_5017</name>
</gene>
<dbReference type="GO" id="GO:0005737">
    <property type="term" value="C:cytoplasm"/>
    <property type="evidence" value="ECO:0007669"/>
    <property type="project" value="TreeGrafter"/>
</dbReference>
<feature type="domain" description="PARG helical" evidence="9">
    <location>
        <begin position="269"/>
        <end position="376"/>
    </location>
</feature>
<evidence type="ECO:0000256" key="6">
    <source>
        <dbReference type="SAM" id="MobiDB-lite"/>
    </source>
</evidence>
<accession>A0A0G4EH32</accession>
<feature type="domain" description="AMP-activated protein kinase glycogen-binding" evidence="8">
    <location>
        <begin position="758"/>
        <end position="826"/>
    </location>
</feature>
<dbReference type="AlphaFoldDB" id="A0A0G4EH32"/>
<dbReference type="InterPro" id="IPR046372">
    <property type="entry name" value="PARG_cat_C"/>
</dbReference>
<feature type="region of interest" description="Disordered" evidence="6">
    <location>
        <begin position="1"/>
        <end position="21"/>
    </location>
</feature>
<keyword evidence="3" id="KW-0378">Hydrolase</keyword>
<sequence>MPISSQAKKANSKKNEDNRSHFERVQQFFGLGNGSNPMGCRVKGCTFQNCQKTGKHYCKSCGDTDSDHFASDCPRLRGGQNASKHSGGSSSSGRSHGHHPPDSHGHHRGYQDRDLSRSRQPSYEPKPLSCRVKGCTHPNCQKTGKHFCKNCGDTDADHYSKDCHKKPGMPMPQAMLDWGHTSNTHSVHSSPPLSSSSSSSSPSAGLSSPRDEGSSLVVHAILTHHAAEHGRAKDPEDVTRLLSVLQQQMGGQGISSTTFRGVEKLWTSIFIDETLPVLCDVLSKSDLSFPLRPPCSNPHSKMERRMMARECFALVGAGFLCLHKHDDPGSLNFDRLFDNSTPSGMAKLQCFINYLDTMARAIKENKSTETDRVVIFQALHSPAAGLQEWSESTATLVDVRFVEGTQASIFDSEGIRGDFANEDIGGGTLGNGAVQEEILFSIEPECLVARHLFPRPMGSTEAFMIIGSRTFSKTSGYGRETLSFAGSLLDTATMIQTQAGSYLDKYIVAFDAVNFGKHGGGQQYDKTCVLRDLNKAYTAFHCNSLTVVGNWGCGVFGRDPQWKFLIQWCAATLAGRKLDYYPRDEKSLMGAKDFMHSLKDAGCDTVGGLVQLMCDGRVRRAIGPHMSAFDAIMAALIEQNTPPSPSKSHLTYLPLSNGHQTYRQALTNGLAAPPPPHPGDGGYGMVPSAALPELSAPTAGGHYTNGENPREAVYEGTAAKKERPPMLPPQTNTTASHATEFNHVFEFTFPCTRPKPSVVLLAGSWDGWKFASMRWSAINNRFYRPMHPPPGNYEYKFFVDEEWQCCNDQKMENGPYGPNNVVTIRPDGHAV</sequence>
<feature type="active site" evidence="4">
    <location>
        <position position="437"/>
    </location>
</feature>
<feature type="binding site" evidence="5">
    <location>
        <position position="477"/>
    </location>
    <ligand>
        <name>substrate</name>
    </ligand>
</feature>
<dbReference type="Pfam" id="PF20811">
    <property type="entry name" value="PARG_cat_N"/>
    <property type="match status" value="1"/>
</dbReference>
<dbReference type="SUPFAM" id="SSF81296">
    <property type="entry name" value="E set domains"/>
    <property type="match status" value="1"/>
</dbReference>
<dbReference type="Pfam" id="PF05028">
    <property type="entry name" value="PARG_cat_C"/>
    <property type="match status" value="1"/>
</dbReference>
<feature type="active site" evidence="4">
    <location>
        <position position="436"/>
    </location>
</feature>
<dbReference type="VEuPathDB" id="CryptoDB:Vbra_5017"/>
<dbReference type="OrthoDB" id="531008at2759"/>
<dbReference type="InterPro" id="IPR032640">
    <property type="entry name" value="AMPK1_CBM"/>
</dbReference>
<dbReference type="GO" id="GO:1990966">
    <property type="term" value="P:ATP generation from poly-ADP-D-ribose"/>
    <property type="evidence" value="ECO:0007669"/>
    <property type="project" value="TreeGrafter"/>
</dbReference>
<dbReference type="GO" id="GO:0005634">
    <property type="term" value="C:nucleus"/>
    <property type="evidence" value="ECO:0007669"/>
    <property type="project" value="TreeGrafter"/>
</dbReference>
<dbReference type="PhylomeDB" id="A0A0G4EH32"/>
<reference evidence="10 11" key="1">
    <citation type="submission" date="2014-11" db="EMBL/GenBank/DDBJ databases">
        <authorList>
            <person name="Zhu J."/>
            <person name="Qi W."/>
            <person name="Song R."/>
        </authorList>
    </citation>
    <scope>NUCLEOTIDE SEQUENCE [LARGE SCALE GENOMIC DNA]</scope>
</reference>
<feature type="compositionally biased region" description="Low complexity" evidence="6">
    <location>
        <begin position="189"/>
        <end position="208"/>
    </location>
</feature>
<dbReference type="CDD" id="cd02859">
    <property type="entry name" value="E_set_AMPKbeta_like_N"/>
    <property type="match status" value="1"/>
</dbReference>
<dbReference type="InterPro" id="IPR007724">
    <property type="entry name" value="Poly_GlycHdrlase"/>
</dbReference>
<dbReference type="GO" id="GO:0009225">
    <property type="term" value="P:nucleotide-sugar metabolic process"/>
    <property type="evidence" value="ECO:0007669"/>
    <property type="project" value="TreeGrafter"/>
</dbReference>
<evidence type="ECO:0000259" key="7">
    <source>
        <dbReference type="Pfam" id="PF05028"/>
    </source>
</evidence>
<feature type="compositionally biased region" description="Low complexity" evidence="6">
    <location>
        <begin position="85"/>
        <end position="94"/>
    </location>
</feature>
<feature type="binding site" evidence="5">
    <location>
        <position position="421"/>
    </location>
    <ligand>
        <name>substrate</name>
    </ligand>
</feature>
<dbReference type="STRING" id="1169540.A0A0G4EH32"/>
<dbReference type="InterPro" id="IPR014756">
    <property type="entry name" value="Ig_E-set"/>
</dbReference>
<evidence type="ECO:0000256" key="3">
    <source>
        <dbReference type="ARBA" id="ARBA00022801"/>
    </source>
</evidence>
<dbReference type="EMBL" id="CDMY01000238">
    <property type="protein sequence ID" value="CEL95779.1"/>
    <property type="molecule type" value="Genomic_DNA"/>
</dbReference>